<evidence type="ECO:0000313" key="2">
    <source>
        <dbReference type="Proteomes" id="UP000032279"/>
    </source>
</evidence>
<comment type="caution">
    <text evidence="1">The sequence shown here is derived from an EMBL/GenBank/DDBJ whole genome shotgun (WGS) entry which is preliminary data.</text>
</comment>
<name>A0A0D1A4W2_9LACO</name>
<dbReference type="EMBL" id="AWTT01000040">
    <property type="protein sequence ID" value="KIS02925.1"/>
    <property type="molecule type" value="Genomic_DNA"/>
</dbReference>
<dbReference type="PATRIC" id="fig|1335616.4.peg.1515"/>
<proteinExistence type="predicted"/>
<evidence type="ECO:0000313" key="1">
    <source>
        <dbReference type="EMBL" id="KIS02925.1"/>
    </source>
</evidence>
<dbReference type="Proteomes" id="UP000032279">
    <property type="component" value="Unassembled WGS sequence"/>
</dbReference>
<accession>A0A0D1A4W2</accession>
<dbReference type="STRING" id="1335616.WDC_1511"/>
<protein>
    <submittedName>
        <fullName evidence="1">Uncharacterized protein</fullName>
    </submittedName>
</protein>
<sequence>MSKNVIFAQPHLSSEKYLQMAQLQFLLSAWRHGKKQI</sequence>
<keyword evidence="2" id="KW-1185">Reference proteome</keyword>
<organism evidence="1 2">
    <name type="scientific">Paucilactobacillus wasatchensis</name>
    <dbReference type="NCBI Taxonomy" id="1335616"/>
    <lineage>
        <taxon>Bacteria</taxon>
        <taxon>Bacillati</taxon>
        <taxon>Bacillota</taxon>
        <taxon>Bacilli</taxon>
        <taxon>Lactobacillales</taxon>
        <taxon>Lactobacillaceae</taxon>
        <taxon>Paucilactobacillus</taxon>
    </lineage>
</organism>
<gene>
    <name evidence="1" type="ORF">WDC_1511</name>
</gene>
<reference evidence="1 2" key="1">
    <citation type="submission" date="2013-08" db="EMBL/GenBank/DDBJ databases">
        <title>Lactobacillus wasatchii sp. WDC04, a late gas producing bacteria isolated from aged chedder cheese.</title>
        <authorList>
            <person name="Oberg C.J."/>
            <person name="Culumber M."/>
            <person name="McMahon D.J."/>
            <person name="Broadbent J.R."/>
            <person name="Oberg T.S."/>
            <person name="Ortaki F."/>
        </authorList>
    </citation>
    <scope>NUCLEOTIDE SEQUENCE [LARGE SCALE GENOMIC DNA]</scope>
    <source>
        <strain evidence="1 2">WDC04</strain>
    </source>
</reference>
<dbReference type="AlphaFoldDB" id="A0A0D1A4W2"/>